<dbReference type="OrthoDB" id="9771544at2"/>
<feature type="transmembrane region" description="Helical" evidence="7">
    <location>
        <begin position="12"/>
        <end position="32"/>
    </location>
</feature>
<comment type="similarity">
    <text evidence="7">Belongs to the binding-protein-dependent transport system permease family.</text>
</comment>
<gene>
    <name evidence="9" type="ORF">JCM9152_3300</name>
</gene>
<keyword evidence="4 7" id="KW-0812">Transmembrane</keyword>
<sequence>MKQLPHHKWMLHIILIMSAFLVLVPFLWMFSISISATSSAFQRFAFFIPSVFSLEGYAHVLHTTPFFLWLGNSVFVAILLTTGQVIIGVFAAYAFSNYQFKGSQLLFYFVLCTMMVPPQAIMLPTFLVVNELEWVNSFKGVIVPHLASGYAIFVLRQFFMQIPKDLVEAAVVDGAGHVKTLYHIYIRSSVSIVVGLFLILFVNNWNDYYWPLIILMDESKLTLPVAIIQFRSESFIEWVPTMAAATLTIIPVLILYMIGQRYFTEGFIQSGIK</sequence>
<keyword evidence="5 7" id="KW-1133">Transmembrane helix</keyword>
<dbReference type="EMBL" id="BAUU01000024">
    <property type="protein sequence ID" value="GAE31808.1"/>
    <property type="molecule type" value="Genomic_DNA"/>
</dbReference>
<dbReference type="Proteomes" id="UP000018895">
    <property type="component" value="Unassembled WGS sequence"/>
</dbReference>
<evidence type="ECO:0000256" key="6">
    <source>
        <dbReference type="ARBA" id="ARBA00023136"/>
    </source>
</evidence>
<keyword evidence="6 7" id="KW-0472">Membrane</keyword>
<dbReference type="Pfam" id="PF00528">
    <property type="entry name" value="BPD_transp_1"/>
    <property type="match status" value="1"/>
</dbReference>
<evidence type="ECO:0000313" key="10">
    <source>
        <dbReference type="Proteomes" id="UP000018895"/>
    </source>
</evidence>
<dbReference type="InterPro" id="IPR035906">
    <property type="entry name" value="MetI-like_sf"/>
</dbReference>
<keyword evidence="10" id="KW-1185">Reference proteome</keyword>
<dbReference type="PROSITE" id="PS50928">
    <property type="entry name" value="ABC_TM1"/>
    <property type="match status" value="1"/>
</dbReference>
<accession>W4QJJ7</accession>
<feature type="domain" description="ABC transmembrane type-1" evidence="8">
    <location>
        <begin position="70"/>
        <end position="259"/>
    </location>
</feature>
<keyword evidence="3" id="KW-1003">Cell membrane</keyword>
<evidence type="ECO:0000256" key="2">
    <source>
        <dbReference type="ARBA" id="ARBA00022448"/>
    </source>
</evidence>
<keyword evidence="2 7" id="KW-0813">Transport</keyword>
<dbReference type="AlphaFoldDB" id="W4QJJ7"/>
<feature type="transmembrane region" description="Helical" evidence="7">
    <location>
        <begin position="66"/>
        <end position="93"/>
    </location>
</feature>
<comment type="subcellular location">
    <subcellularLocation>
        <location evidence="1 7">Cell membrane</location>
        <topology evidence="1 7">Multi-pass membrane protein</topology>
    </subcellularLocation>
</comment>
<dbReference type="SUPFAM" id="SSF161098">
    <property type="entry name" value="MetI-like"/>
    <property type="match status" value="1"/>
</dbReference>
<dbReference type="GO" id="GO:0005886">
    <property type="term" value="C:plasma membrane"/>
    <property type="evidence" value="ECO:0007669"/>
    <property type="project" value="UniProtKB-SubCell"/>
</dbReference>
<dbReference type="PANTHER" id="PTHR43744:SF12">
    <property type="entry name" value="ABC TRANSPORTER PERMEASE PROTEIN MG189-RELATED"/>
    <property type="match status" value="1"/>
</dbReference>
<reference evidence="9" key="1">
    <citation type="journal article" date="2014" name="Genome Announc.">
        <title>Draft Genome Sequences of Three Alkaliphilic Bacillus Strains, Bacillus wakoensis JCM 9140T, Bacillus akibai JCM 9157T, and Bacillus hemicellulosilyticus JCM 9152T.</title>
        <authorList>
            <person name="Yuki M."/>
            <person name="Oshima K."/>
            <person name="Suda W."/>
            <person name="Oshida Y."/>
            <person name="Kitamura K."/>
            <person name="Iida T."/>
            <person name="Hattori M."/>
            <person name="Ohkuma M."/>
        </authorList>
    </citation>
    <scope>NUCLEOTIDE SEQUENCE [LARGE SCALE GENOMIC DNA]</scope>
    <source>
        <strain evidence="9">JCM 9152</strain>
    </source>
</reference>
<name>W4QJJ7_9BACI</name>
<dbReference type="STRING" id="1236971.JCM9152_3300"/>
<feature type="transmembrane region" description="Helical" evidence="7">
    <location>
        <begin position="141"/>
        <end position="159"/>
    </location>
</feature>
<dbReference type="Gene3D" id="1.10.3720.10">
    <property type="entry name" value="MetI-like"/>
    <property type="match status" value="1"/>
</dbReference>
<evidence type="ECO:0000313" key="9">
    <source>
        <dbReference type="EMBL" id="GAE31808.1"/>
    </source>
</evidence>
<evidence type="ECO:0000256" key="3">
    <source>
        <dbReference type="ARBA" id="ARBA00022475"/>
    </source>
</evidence>
<dbReference type="RefSeq" id="WP_035345880.1">
    <property type="nucleotide sequence ID" value="NZ_BAUU01000024.1"/>
</dbReference>
<comment type="caution">
    <text evidence="9">The sequence shown here is derived from an EMBL/GenBank/DDBJ whole genome shotgun (WGS) entry which is preliminary data.</text>
</comment>
<feature type="transmembrane region" description="Helical" evidence="7">
    <location>
        <begin position="180"/>
        <end position="202"/>
    </location>
</feature>
<feature type="transmembrane region" description="Helical" evidence="7">
    <location>
        <begin position="105"/>
        <end position="129"/>
    </location>
</feature>
<dbReference type="GO" id="GO:0055085">
    <property type="term" value="P:transmembrane transport"/>
    <property type="evidence" value="ECO:0007669"/>
    <property type="project" value="InterPro"/>
</dbReference>
<proteinExistence type="inferred from homology"/>
<protein>
    <submittedName>
        <fullName evidence="9">N-acetyl-D-glucosamine ABC transport system</fullName>
    </submittedName>
</protein>
<organism evidence="9 10">
    <name type="scientific">Halalkalibacter hemicellulosilyticusJCM 9152</name>
    <dbReference type="NCBI Taxonomy" id="1236971"/>
    <lineage>
        <taxon>Bacteria</taxon>
        <taxon>Bacillati</taxon>
        <taxon>Bacillota</taxon>
        <taxon>Bacilli</taxon>
        <taxon>Bacillales</taxon>
        <taxon>Bacillaceae</taxon>
        <taxon>Halalkalibacter</taxon>
    </lineage>
</organism>
<dbReference type="CDD" id="cd06261">
    <property type="entry name" value="TM_PBP2"/>
    <property type="match status" value="1"/>
</dbReference>
<dbReference type="InterPro" id="IPR000515">
    <property type="entry name" value="MetI-like"/>
</dbReference>
<feature type="transmembrane region" description="Helical" evidence="7">
    <location>
        <begin position="44"/>
        <end position="60"/>
    </location>
</feature>
<evidence type="ECO:0000256" key="1">
    <source>
        <dbReference type="ARBA" id="ARBA00004651"/>
    </source>
</evidence>
<feature type="transmembrane region" description="Helical" evidence="7">
    <location>
        <begin position="235"/>
        <end position="258"/>
    </location>
</feature>
<evidence type="ECO:0000256" key="5">
    <source>
        <dbReference type="ARBA" id="ARBA00022989"/>
    </source>
</evidence>
<dbReference type="PANTHER" id="PTHR43744">
    <property type="entry name" value="ABC TRANSPORTER PERMEASE PROTEIN MG189-RELATED-RELATED"/>
    <property type="match status" value="1"/>
</dbReference>
<evidence type="ECO:0000256" key="7">
    <source>
        <dbReference type="RuleBase" id="RU363032"/>
    </source>
</evidence>
<evidence type="ECO:0000256" key="4">
    <source>
        <dbReference type="ARBA" id="ARBA00022692"/>
    </source>
</evidence>
<evidence type="ECO:0000259" key="8">
    <source>
        <dbReference type="PROSITE" id="PS50928"/>
    </source>
</evidence>